<protein>
    <recommendedName>
        <fullName evidence="6">Cadherin domain-containing protein</fullName>
    </recommendedName>
</protein>
<feature type="domain" description="Cadherin" evidence="6">
    <location>
        <begin position="2"/>
        <end position="82"/>
    </location>
</feature>
<dbReference type="Gene3D" id="2.60.40.60">
    <property type="entry name" value="Cadherins"/>
    <property type="match status" value="2"/>
</dbReference>
<dbReference type="PROSITE" id="PS00232">
    <property type="entry name" value="CADHERIN_1"/>
    <property type="match status" value="1"/>
</dbReference>
<feature type="non-terminal residue" evidence="7">
    <location>
        <position position="1"/>
    </location>
</feature>
<name>A0A0D8XAV7_DICVI</name>
<reference evidence="8" key="2">
    <citation type="journal article" date="2016" name="Sci. Rep.">
        <title>Dictyocaulus viviparus genome, variome and transcriptome elucidate lungworm biology and support future intervention.</title>
        <authorList>
            <person name="McNulty S.N."/>
            <person name="Strube C."/>
            <person name="Rosa B.A."/>
            <person name="Martin J.C."/>
            <person name="Tyagi R."/>
            <person name="Choi Y.J."/>
            <person name="Wang Q."/>
            <person name="Hallsworth Pepin K."/>
            <person name="Zhang X."/>
            <person name="Ozersky P."/>
            <person name="Wilson R.K."/>
            <person name="Sternberg P.W."/>
            <person name="Gasser R.B."/>
            <person name="Mitreva M."/>
        </authorList>
    </citation>
    <scope>NUCLEOTIDE SEQUENCE [LARGE SCALE GENOMIC DNA]</scope>
    <source>
        <strain evidence="8">HannoverDv2000</strain>
    </source>
</reference>
<dbReference type="PANTHER" id="PTHR24027">
    <property type="entry name" value="CADHERIN-23"/>
    <property type="match status" value="1"/>
</dbReference>
<dbReference type="GO" id="GO:0007156">
    <property type="term" value="P:homophilic cell adhesion via plasma membrane adhesion molecules"/>
    <property type="evidence" value="ECO:0007669"/>
    <property type="project" value="InterPro"/>
</dbReference>
<dbReference type="EMBL" id="KN722607">
    <property type="protein sequence ID" value="KJH39646.1"/>
    <property type="molecule type" value="Genomic_DNA"/>
</dbReference>
<comment type="subcellular location">
    <subcellularLocation>
        <location evidence="1">Membrane</location>
    </subcellularLocation>
</comment>
<dbReference type="CDD" id="cd11304">
    <property type="entry name" value="Cadherin_repeat"/>
    <property type="match status" value="2"/>
</dbReference>
<dbReference type="STRING" id="29172.A0A0D8XAV7"/>
<dbReference type="PRINTS" id="PR00205">
    <property type="entry name" value="CADHERIN"/>
</dbReference>
<evidence type="ECO:0000256" key="1">
    <source>
        <dbReference type="ARBA" id="ARBA00004370"/>
    </source>
</evidence>
<dbReference type="Proteomes" id="UP000053766">
    <property type="component" value="Unassembled WGS sequence"/>
</dbReference>
<dbReference type="InterPro" id="IPR020894">
    <property type="entry name" value="Cadherin_CS"/>
</dbReference>
<dbReference type="GO" id="GO:0016477">
    <property type="term" value="P:cell migration"/>
    <property type="evidence" value="ECO:0007669"/>
    <property type="project" value="TreeGrafter"/>
</dbReference>
<organism evidence="7 8">
    <name type="scientific">Dictyocaulus viviparus</name>
    <name type="common">Bovine lungworm</name>
    <dbReference type="NCBI Taxonomy" id="29172"/>
    <lineage>
        <taxon>Eukaryota</taxon>
        <taxon>Metazoa</taxon>
        <taxon>Ecdysozoa</taxon>
        <taxon>Nematoda</taxon>
        <taxon>Chromadorea</taxon>
        <taxon>Rhabditida</taxon>
        <taxon>Rhabditina</taxon>
        <taxon>Rhabditomorpha</taxon>
        <taxon>Strongyloidea</taxon>
        <taxon>Metastrongylidae</taxon>
        <taxon>Dictyocaulus</taxon>
    </lineage>
</organism>
<dbReference type="SUPFAM" id="SSF49313">
    <property type="entry name" value="Cadherin-like"/>
    <property type="match status" value="2"/>
</dbReference>
<dbReference type="PROSITE" id="PS50268">
    <property type="entry name" value="CADHERIN_2"/>
    <property type="match status" value="2"/>
</dbReference>
<dbReference type="InterPro" id="IPR039808">
    <property type="entry name" value="Cadherin"/>
</dbReference>
<gene>
    <name evidence="7" type="ORF">DICVIV_14473</name>
</gene>
<dbReference type="GO" id="GO:0008013">
    <property type="term" value="F:beta-catenin binding"/>
    <property type="evidence" value="ECO:0007669"/>
    <property type="project" value="TreeGrafter"/>
</dbReference>
<keyword evidence="4" id="KW-0472">Membrane</keyword>
<evidence type="ECO:0000313" key="8">
    <source>
        <dbReference type="Proteomes" id="UP000053766"/>
    </source>
</evidence>
<dbReference type="AlphaFoldDB" id="A0A0D8XAV7"/>
<evidence type="ECO:0000256" key="5">
    <source>
        <dbReference type="PROSITE-ProRule" id="PRU00043"/>
    </source>
</evidence>
<evidence type="ECO:0000259" key="6">
    <source>
        <dbReference type="PROSITE" id="PS50268"/>
    </source>
</evidence>
<evidence type="ECO:0000256" key="3">
    <source>
        <dbReference type="ARBA" id="ARBA00022837"/>
    </source>
</evidence>
<evidence type="ECO:0000256" key="2">
    <source>
        <dbReference type="ARBA" id="ARBA00022737"/>
    </source>
</evidence>
<proteinExistence type="predicted"/>
<dbReference type="GO" id="GO:0005509">
    <property type="term" value="F:calcium ion binding"/>
    <property type="evidence" value="ECO:0007669"/>
    <property type="project" value="UniProtKB-UniRule"/>
</dbReference>
<dbReference type="GO" id="GO:0016342">
    <property type="term" value="C:catenin complex"/>
    <property type="evidence" value="ECO:0007669"/>
    <property type="project" value="TreeGrafter"/>
</dbReference>
<dbReference type="InterPro" id="IPR015919">
    <property type="entry name" value="Cadherin-like_sf"/>
</dbReference>
<dbReference type="PANTHER" id="PTHR24027:SF442">
    <property type="entry name" value="PROTOCADHERIN-15 ISOFORM X1"/>
    <property type="match status" value="1"/>
</dbReference>
<feature type="domain" description="Cadherin" evidence="6">
    <location>
        <begin position="82"/>
        <end position="137"/>
    </location>
</feature>
<accession>A0A0D8XAV7</accession>
<dbReference type="InterPro" id="IPR002126">
    <property type="entry name" value="Cadherin-like_dom"/>
</dbReference>
<evidence type="ECO:0000256" key="4">
    <source>
        <dbReference type="ARBA" id="ARBA00023136"/>
    </source>
</evidence>
<evidence type="ECO:0000313" key="7">
    <source>
        <dbReference type="EMBL" id="KJH39646.1"/>
    </source>
</evidence>
<sequence length="137" mass="15633">GNELGYFRVDNDGRITVIHPLDREHTMTHYLVVQLSDGIAPYRCKLISPFRYCRYKPLKSNHTIDCVVTVDVLDINDNHPIFISPTEYQVEENSPMRKIIGKIKAVDADEGRNSMVSYRIIPESLPKAEFIIDAVNG</sequence>
<dbReference type="OrthoDB" id="8961010at2759"/>
<feature type="non-terminal residue" evidence="7">
    <location>
        <position position="137"/>
    </location>
</feature>
<dbReference type="GO" id="GO:0045296">
    <property type="term" value="F:cadherin binding"/>
    <property type="evidence" value="ECO:0007669"/>
    <property type="project" value="TreeGrafter"/>
</dbReference>
<keyword evidence="2" id="KW-0677">Repeat</keyword>
<keyword evidence="8" id="KW-1185">Reference proteome</keyword>
<reference evidence="7 8" key="1">
    <citation type="submission" date="2013-11" db="EMBL/GenBank/DDBJ databases">
        <title>Draft genome of the bovine lungworm Dictyocaulus viviparus.</title>
        <authorList>
            <person name="Mitreva M."/>
        </authorList>
    </citation>
    <scope>NUCLEOTIDE SEQUENCE [LARGE SCALE GENOMIC DNA]</scope>
    <source>
        <strain evidence="7 8">HannoverDv2000</strain>
    </source>
</reference>
<keyword evidence="3 5" id="KW-0106">Calcium</keyword>